<dbReference type="Proteomes" id="UP000294933">
    <property type="component" value="Unassembled WGS sequence"/>
</dbReference>
<protein>
    <submittedName>
        <fullName evidence="1">Uncharacterized protein</fullName>
    </submittedName>
</protein>
<keyword evidence="2" id="KW-1185">Reference proteome</keyword>
<accession>A0A4Y7QDD4</accession>
<sequence>MGRKFAKALLDPRVRKLVDGESKPYLAVFRHRVRQCCGQGVHITDMRYGELNYANIGKIYDTCVEGFCTPKAVTINGSDEIRFRIIQRLWSMIPRPYLYGSRDDDGAIQISLVFFNEPDEPPIVLDVDAIRHANEMIFAFLQPKVIDVLGPSETRDQVKYDVWDWHQEVFVPYSEPSKFRSFPIADAIIVRKTGVAGMPNFEAWKPV</sequence>
<dbReference type="VEuPathDB" id="FungiDB:BD410DRAFT_837348"/>
<dbReference type="EMBL" id="ML170164">
    <property type="protein sequence ID" value="TDL25102.1"/>
    <property type="molecule type" value="Genomic_DNA"/>
</dbReference>
<name>A0A4Y7QDD4_9AGAM</name>
<evidence type="ECO:0000313" key="2">
    <source>
        <dbReference type="Proteomes" id="UP000294933"/>
    </source>
</evidence>
<evidence type="ECO:0000313" key="1">
    <source>
        <dbReference type="EMBL" id="TDL25102.1"/>
    </source>
</evidence>
<dbReference type="AlphaFoldDB" id="A0A4Y7QDD4"/>
<gene>
    <name evidence="1" type="ORF">BD410DRAFT_837348</name>
</gene>
<organism evidence="1 2">
    <name type="scientific">Rickenella mellea</name>
    <dbReference type="NCBI Taxonomy" id="50990"/>
    <lineage>
        <taxon>Eukaryota</taxon>
        <taxon>Fungi</taxon>
        <taxon>Dikarya</taxon>
        <taxon>Basidiomycota</taxon>
        <taxon>Agaricomycotina</taxon>
        <taxon>Agaricomycetes</taxon>
        <taxon>Hymenochaetales</taxon>
        <taxon>Rickenellaceae</taxon>
        <taxon>Rickenella</taxon>
    </lineage>
</organism>
<proteinExistence type="predicted"/>
<reference evidence="1 2" key="1">
    <citation type="submission" date="2018-06" db="EMBL/GenBank/DDBJ databases">
        <title>A transcriptomic atlas of mushroom development highlights an independent origin of complex multicellularity.</title>
        <authorList>
            <consortium name="DOE Joint Genome Institute"/>
            <person name="Krizsan K."/>
            <person name="Almasi E."/>
            <person name="Merenyi Z."/>
            <person name="Sahu N."/>
            <person name="Viragh M."/>
            <person name="Koszo T."/>
            <person name="Mondo S."/>
            <person name="Kiss B."/>
            <person name="Balint B."/>
            <person name="Kues U."/>
            <person name="Barry K."/>
            <person name="Hegedus J.C."/>
            <person name="Henrissat B."/>
            <person name="Johnson J."/>
            <person name="Lipzen A."/>
            <person name="Ohm R."/>
            <person name="Nagy I."/>
            <person name="Pangilinan J."/>
            <person name="Yan J."/>
            <person name="Xiong Y."/>
            <person name="Grigoriev I.V."/>
            <person name="Hibbett D.S."/>
            <person name="Nagy L.G."/>
        </authorList>
    </citation>
    <scope>NUCLEOTIDE SEQUENCE [LARGE SCALE GENOMIC DNA]</scope>
    <source>
        <strain evidence="1 2">SZMC22713</strain>
    </source>
</reference>